<dbReference type="Pfam" id="PF00254">
    <property type="entry name" value="FKBP_C"/>
    <property type="match status" value="1"/>
</dbReference>
<dbReference type="SUPFAM" id="SSF54534">
    <property type="entry name" value="FKBP-like"/>
    <property type="match status" value="1"/>
</dbReference>
<sequence length="312" mass="32073">MKRSIMAACAALVLGLSGCGADSAGEQSVDKAEVAQKSVPGTELPSVKLDGVKTRLEFPDSNPPEGLQKDVLDAGIGRDIEETDFVIANYVGQVWGQDNPFDSSFARGKPTGFSLQQVIPGWTKGLTGLKPGAKVVLSIPSDMGYGPSGGNAQAGIGPEDTIAFYVEIVDAYGARQAGDPNATVETDIASLPVEISGNLGEPITVRVKEGTPNPTEISTTVIARGSGAPVGGEGSGFYVQYALSPIDNSKSEVSYGQSGPTRFTVGAGSIFDGLKDVPVGSRVLIMAPANEQPGSENQSPGFAVVVDILGID</sequence>
<reference evidence="8" key="1">
    <citation type="submission" date="2022-06" db="EMBL/GenBank/DDBJ databases">
        <title>Complete Genome Sequence of Arcanobacterium pinnipediorum strain DSM 28752 isolated from a harbour seal.</title>
        <authorList>
            <person name="Borowiak M."/>
            <person name="Kreitlow A."/>
            <person name="Alssahen M."/>
            <person name="Malorny B."/>
            <person name="Laemmler C."/>
            <person name="Prenger-Berninghoff E."/>
            <person name="Siebert U."/>
            <person name="Ploetz M."/>
            <person name="Abdulmawjood A."/>
        </authorList>
    </citation>
    <scope>NUCLEOTIDE SEQUENCE</scope>
    <source>
        <strain evidence="8">DSM 28752</strain>
    </source>
</reference>
<dbReference type="InterPro" id="IPR046357">
    <property type="entry name" value="PPIase_dom_sf"/>
</dbReference>
<dbReference type="EC" id="5.2.1.8" evidence="5"/>
<dbReference type="PROSITE" id="PS51257">
    <property type="entry name" value="PROKAR_LIPOPROTEIN"/>
    <property type="match status" value="1"/>
</dbReference>
<gene>
    <name evidence="8" type="ORF">NG665_03775</name>
</gene>
<evidence type="ECO:0000256" key="1">
    <source>
        <dbReference type="ARBA" id="ARBA00000971"/>
    </source>
</evidence>
<evidence type="ECO:0000313" key="8">
    <source>
        <dbReference type="EMBL" id="USR80102.1"/>
    </source>
</evidence>
<keyword evidence="6" id="KW-0732">Signal</keyword>
<dbReference type="PANTHER" id="PTHR45779:SF7">
    <property type="entry name" value="PEPTIDYLPROLYL ISOMERASE"/>
    <property type="match status" value="1"/>
</dbReference>
<evidence type="ECO:0000256" key="3">
    <source>
        <dbReference type="ARBA" id="ARBA00023235"/>
    </source>
</evidence>
<comment type="similarity">
    <text evidence="5">Belongs to the FKBP-type PPIase family.</text>
</comment>
<proteinExistence type="inferred from homology"/>
<feature type="chain" id="PRO_5046721887" description="Peptidyl-prolyl cis-trans isomerase" evidence="6">
    <location>
        <begin position="25"/>
        <end position="312"/>
    </location>
</feature>
<dbReference type="Gene3D" id="3.10.50.40">
    <property type="match status" value="1"/>
</dbReference>
<dbReference type="PROSITE" id="PS50059">
    <property type="entry name" value="FKBP_PPIASE"/>
    <property type="match status" value="1"/>
</dbReference>
<dbReference type="Proteomes" id="UP001056109">
    <property type="component" value="Chromosome"/>
</dbReference>
<name>A0ABY5AIQ6_9ACTO</name>
<evidence type="ECO:0000256" key="2">
    <source>
        <dbReference type="ARBA" id="ARBA00023110"/>
    </source>
</evidence>
<protein>
    <recommendedName>
        <fullName evidence="5">Peptidyl-prolyl cis-trans isomerase</fullName>
        <ecNumber evidence="5">5.2.1.8</ecNumber>
    </recommendedName>
</protein>
<keyword evidence="2 4" id="KW-0697">Rotamase</keyword>
<evidence type="ECO:0000256" key="4">
    <source>
        <dbReference type="PROSITE-ProRule" id="PRU00277"/>
    </source>
</evidence>
<evidence type="ECO:0000313" key="9">
    <source>
        <dbReference type="Proteomes" id="UP001056109"/>
    </source>
</evidence>
<dbReference type="InterPro" id="IPR044609">
    <property type="entry name" value="FKBP2/11"/>
</dbReference>
<dbReference type="EMBL" id="CP099547">
    <property type="protein sequence ID" value="USR80102.1"/>
    <property type="molecule type" value="Genomic_DNA"/>
</dbReference>
<accession>A0ABY5AIQ6</accession>
<comment type="catalytic activity">
    <reaction evidence="1 4 5">
        <text>[protein]-peptidylproline (omega=180) = [protein]-peptidylproline (omega=0)</text>
        <dbReference type="Rhea" id="RHEA:16237"/>
        <dbReference type="Rhea" id="RHEA-COMP:10747"/>
        <dbReference type="Rhea" id="RHEA-COMP:10748"/>
        <dbReference type="ChEBI" id="CHEBI:83833"/>
        <dbReference type="ChEBI" id="CHEBI:83834"/>
        <dbReference type="EC" id="5.2.1.8"/>
    </reaction>
</comment>
<evidence type="ECO:0000259" key="7">
    <source>
        <dbReference type="PROSITE" id="PS50059"/>
    </source>
</evidence>
<evidence type="ECO:0000256" key="6">
    <source>
        <dbReference type="SAM" id="SignalP"/>
    </source>
</evidence>
<dbReference type="PANTHER" id="PTHR45779">
    <property type="entry name" value="PEPTIDYLPROLYL ISOMERASE"/>
    <property type="match status" value="1"/>
</dbReference>
<dbReference type="InterPro" id="IPR001179">
    <property type="entry name" value="PPIase_FKBP_dom"/>
</dbReference>
<organism evidence="8 9">
    <name type="scientific">Arcanobacterium pinnipediorum</name>
    <dbReference type="NCBI Taxonomy" id="1503041"/>
    <lineage>
        <taxon>Bacteria</taxon>
        <taxon>Bacillati</taxon>
        <taxon>Actinomycetota</taxon>
        <taxon>Actinomycetes</taxon>
        <taxon>Actinomycetales</taxon>
        <taxon>Actinomycetaceae</taxon>
        <taxon>Arcanobacterium</taxon>
    </lineage>
</organism>
<feature type="signal peptide" evidence="6">
    <location>
        <begin position="1"/>
        <end position="24"/>
    </location>
</feature>
<dbReference type="GO" id="GO:0003755">
    <property type="term" value="F:peptidyl-prolyl cis-trans isomerase activity"/>
    <property type="evidence" value="ECO:0007669"/>
    <property type="project" value="UniProtKB-EC"/>
</dbReference>
<dbReference type="RefSeq" id="WP_252673952.1">
    <property type="nucleotide sequence ID" value="NZ_CP099547.1"/>
</dbReference>
<keyword evidence="3 4" id="KW-0413">Isomerase</keyword>
<feature type="domain" description="PPIase FKBP-type" evidence="7">
    <location>
        <begin position="83"/>
        <end position="172"/>
    </location>
</feature>
<evidence type="ECO:0000256" key="5">
    <source>
        <dbReference type="RuleBase" id="RU003915"/>
    </source>
</evidence>
<keyword evidence="9" id="KW-1185">Reference proteome</keyword>